<proteinExistence type="predicted"/>
<dbReference type="SUPFAM" id="SSF52172">
    <property type="entry name" value="CheY-like"/>
    <property type="match status" value="1"/>
</dbReference>
<dbReference type="PROSITE" id="PS50110">
    <property type="entry name" value="RESPONSE_REGULATORY"/>
    <property type="match status" value="1"/>
</dbReference>
<evidence type="ECO:0000313" key="4">
    <source>
        <dbReference type="Proteomes" id="UP001548590"/>
    </source>
</evidence>
<keyword evidence="1" id="KW-0597">Phosphoprotein</keyword>
<feature type="domain" description="Response regulatory" evidence="2">
    <location>
        <begin position="6"/>
        <end position="131"/>
    </location>
</feature>
<keyword evidence="4" id="KW-1185">Reference proteome</keyword>
<dbReference type="InterPro" id="IPR011006">
    <property type="entry name" value="CheY-like_superfamily"/>
</dbReference>
<sequence length="141" mass="15998">MQTRINVLLVDDDDVAREAVIRSFARNDLPIDTVCAEDGSEALDILSSRHPTRSIRKPLIVLLDLNMPRMNGFEFLENLRSDEQLRDTVVFVLSTSDSDKDRSRAYHENIAGYLVKSAAGPQFRHLIKLMDAYHQSVCLPI</sequence>
<dbReference type="InterPro" id="IPR052893">
    <property type="entry name" value="TCS_response_regulator"/>
</dbReference>
<dbReference type="PANTHER" id="PTHR44520:SF2">
    <property type="entry name" value="RESPONSE REGULATOR RCP1"/>
    <property type="match status" value="1"/>
</dbReference>
<dbReference type="Proteomes" id="UP001548590">
    <property type="component" value="Unassembled WGS sequence"/>
</dbReference>
<organism evidence="3 4">
    <name type="scientific">Uliginosibacterium paludis</name>
    <dbReference type="NCBI Taxonomy" id="1615952"/>
    <lineage>
        <taxon>Bacteria</taxon>
        <taxon>Pseudomonadati</taxon>
        <taxon>Pseudomonadota</taxon>
        <taxon>Betaproteobacteria</taxon>
        <taxon>Rhodocyclales</taxon>
        <taxon>Zoogloeaceae</taxon>
        <taxon>Uliginosibacterium</taxon>
    </lineage>
</organism>
<comment type="caution">
    <text evidence="3">The sequence shown here is derived from an EMBL/GenBank/DDBJ whole genome shotgun (WGS) entry which is preliminary data.</text>
</comment>
<dbReference type="SMART" id="SM00448">
    <property type="entry name" value="REC"/>
    <property type="match status" value="1"/>
</dbReference>
<dbReference type="InterPro" id="IPR001789">
    <property type="entry name" value="Sig_transdc_resp-reg_receiver"/>
</dbReference>
<evidence type="ECO:0000259" key="2">
    <source>
        <dbReference type="PROSITE" id="PS50110"/>
    </source>
</evidence>
<evidence type="ECO:0000313" key="3">
    <source>
        <dbReference type="EMBL" id="MET1489856.1"/>
    </source>
</evidence>
<gene>
    <name evidence="3" type="ORF">ABVT11_08460</name>
</gene>
<name>A0ABV2CPL2_9RHOO</name>
<evidence type="ECO:0000256" key="1">
    <source>
        <dbReference type="PROSITE-ProRule" id="PRU00169"/>
    </source>
</evidence>
<dbReference type="PANTHER" id="PTHR44520">
    <property type="entry name" value="RESPONSE REGULATOR RCP1-RELATED"/>
    <property type="match status" value="1"/>
</dbReference>
<dbReference type="EMBL" id="JBEWLZ010000004">
    <property type="protein sequence ID" value="MET1489856.1"/>
    <property type="molecule type" value="Genomic_DNA"/>
</dbReference>
<dbReference type="Pfam" id="PF00072">
    <property type="entry name" value="Response_reg"/>
    <property type="match status" value="1"/>
</dbReference>
<dbReference type="RefSeq" id="WP_345923136.1">
    <property type="nucleotide sequence ID" value="NZ_JBDIVF010000001.1"/>
</dbReference>
<reference evidence="3 4" key="1">
    <citation type="submission" date="2024-07" db="EMBL/GenBank/DDBJ databases">
        <title>Uliginosibacterium paludis KCTC:42655.</title>
        <authorList>
            <person name="Kim M.K."/>
        </authorList>
    </citation>
    <scope>NUCLEOTIDE SEQUENCE [LARGE SCALE GENOMIC DNA]</scope>
    <source>
        <strain evidence="3 4">KCTC 42655</strain>
    </source>
</reference>
<dbReference type="CDD" id="cd17557">
    <property type="entry name" value="REC_Rcp-like"/>
    <property type="match status" value="1"/>
</dbReference>
<dbReference type="Gene3D" id="3.40.50.2300">
    <property type="match status" value="1"/>
</dbReference>
<feature type="modified residue" description="4-aspartylphosphate" evidence="1">
    <location>
        <position position="64"/>
    </location>
</feature>
<protein>
    <submittedName>
        <fullName evidence="3">Response regulator</fullName>
    </submittedName>
</protein>
<accession>A0ABV2CPL2</accession>